<keyword evidence="1" id="KW-1017">Isopeptide bond</keyword>
<evidence type="ECO:0000313" key="5">
    <source>
        <dbReference type="EMBL" id="JAP83895.1"/>
    </source>
</evidence>
<dbReference type="InterPro" id="IPR045093">
    <property type="entry name" value="Cullin"/>
</dbReference>
<dbReference type="InterPro" id="IPR016158">
    <property type="entry name" value="Cullin_homology"/>
</dbReference>
<proteinExistence type="inferred from homology"/>
<feature type="domain" description="Cullin family profile" evidence="4">
    <location>
        <begin position="1"/>
        <end position="37"/>
    </location>
</feature>
<dbReference type="Pfam" id="PF26557">
    <property type="entry name" value="Cullin_AB"/>
    <property type="match status" value="1"/>
</dbReference>
<dbReference type="InterPro" id="IPR036390">
    <property type="entry name" value="WH_DNA-bd_sf"/>
</dbReference>
<evidence type="ECO:0000256" key="1">
    <source>
        <dbReference type="ARBA" id="ARBA00022499"/>
    </source>
</evidence>
<dbReference type="GO" id="GO:0006511">
    <property type="term" value="P:ubiquitin-dependent protein catabolic process"/>
    <property type="evidence" value="ECO:0007669"/>
    <property type="project" value="InterPro"/>
</dbReference>
<evidence type="ECO:0000259" key="4">
    <source>
        <dbReference type="PROSITE" id="PS50069"/>
    </source>
</evidence>
<name>A0A131YZI1_RHIAP</name>
<dbReference type="Gene3D" id="1.10.10.10">
    <property type="entry name" value="Winged helix-like DNA-binding domain superfamily/Winged helix DNA-binding domain"/>
    <property type="match status" value="1"/>
</dbReference>
<dbReference type="InterPro" id="IPR036317">
    <property type="entry name" value="Cullin_homology_sf"/>
</dbReference>
<dbReference type="InterPro" id="IPR059120">
    <property type="entry name" value="Cullin-like_AB"/>
</dbReference>
<dbReference type="EMBL" id="GEDV01004662">
    <property type="protein sequence ID" value="JAP83895.1"/>
    <property type="molecule type" value="Transcribed_RNA"/>
</dbReference>
<dbReference type="PANTHER" id="PTHR11932">
    <property type="entry name" value="CULLIN"/>
    <property type="match status" value="1"/>
</dbReference>
<dbReference type="SUPFAM" id="SSF75632">
    <property type="entry name" value="Cullin homology domain"/>
    <property type="match status" value="1"/>
</dbReference>
<dbReference type="FunFam" id="1.10.10.10:FF:000014">
    <property type="entry name" value="Cullin 1"/>
    <property type="match status" value="1"/>
</dbReference>
<dbReference type="InterPro" id="IPR019559">
    <property type="entry name" value="Cullin_neddylation_domain"/>
</dbReference>
<comment type="similarity">
    <text evidence="3">Belongs to the cullin family.</text>
</comment>
<accession>A0A131YZI1</accession>
<organism evidence="5">
    <name type="scientific">Rhipicephalus appendiculatus</name>
    <name type="common">Brown ear tick</name>
    <dbReference type="NCBI Taxonomy" id="34631"/>
    <lineage>
        <taxon>Eukaryota</taxon>
        <taxon>Metazoa</taxon>
        <taxon>Ecdysozoa</taxon>
        <taxon>Arthropoda</taxon>
        <taxon>Chelicerata</taxon>
        <taxon>Arachnida</taxon>
        <taxon>Acari</taxon>
        <taxon>Parasitiformes</taxon>
        <taxon>Ixodida</taxon>
        <taxon>Ixodoidea</taxon>
        <taxon>Ixodidae</taxon>
        <taxon>Rhipicephalinae</taxon>
        <taxon>Rhipicephalus</taxon>
        <taxon>Rhipicephalus</taxon>
    </lineage>
</organism>
<sequence>MCVLMLFNGHDKLTYGDIASETNIPQKDLVRSLHSLCSGKTSGPVLTKTPSTEQIENDHVFAVNDAFTTARQKVKIQSTSGRNESLPTSSYYDMAWIEESRKYNMDAAIVRVMKSRRMMSHADLMNEVTNLLRARFTPSPDALKKRIDKLLEREYIARHANDPHIYVYVP</sequence>
<dbReference type="AlphaFoldDB" id="A0A131YZI1"/>
<dbReference type="SMART" id="SM00884">
    <property type="entry name" value="Cullin_Nedd8"/>
    <property type="match status" value="1"/>
</dbReference>
<dbReference type="Gene3D" id="3.30.230.130">
    <property type="entry name" value="Cullin, Chain C, Domain 2"/>
    <property type="match status" value="1"/>
</dbReference>
<dbReference type="SUPFAM" id="SSF46785">
    <property type="entry name" value="Winged helix' DNA-binding domain"/>
    <property type="match status" value="1"/>
</dbReference>
<dbReference type="PROSITE" id="PS50069">
    <property type="entry name" value="CULLIN_2"/>
    <property type="match status" value="1"/>
</dbReference>
<evidence type="ECO:0000256" key="2">
    <source>
        <dbReference type="ARBA" id="ARBA00022843"/>
    </source>
</evidence>
<dbReference type="GO" id="GO:0031625">
    <property type="term" value="F:ubiquitin protein ligase binding"/>
    <property type="evidence" value="ECO:0007669"/>
    <property type="project" value="InterPro"/>
</dbReference>
<reference evidence="5" key="1">
    <citation type="journal article" date="2016" name="Ticks Tick Borne Dis.">
        <title>De novo assembly and annotation of the salivary gland transcriptome of Rhipicephalus appendiculatus male and female ticks during blood feeding.</title>
        <authorList>
            <person name="de Castro M.H."/>
            <person name="de Klerk D."/>
            <person name="Pienaar R."/>
            <person name="Latif A.A."/>
            <person name="Rees D.J."/>
            <person name="Mans B.J."/>
        </authorList>
    </citation>
    <scope>NUCLEOTIDE SEQUENCE</scope>
    <source>
        <tissue evidence="5">Salivary glands</tissue>
    </source>
</reference>
<evidence type="ECO:0000256" key="3">
    <source>
        <dbReference type="PROSITE-ProRule" id="PRU00330"/>
    </source>
</evidence>
<dbReference type="Pfam" id="PF10557">
    <property type="entry name" value="Cullin_Nedd8"/>
    <property type="match status" value="1"/>
</dbReference>
<dbReference type="InterPro" id="IPR036388">
    <property type="entry name" value="WH-like_DNA-bd_sf"/>
</dbReference>
<keyword evidence="2" id="KW-0832">Ubl conjugation</keyword>
<protein>
    <submittedName>
        <fullName evidence="5">Cullin 3</fullName>
    </submittedName>
</protein>